<dbReference type="InterPro" id="IPR036390">
    <property type="entry name" value="WH_DNA-bd_sf"/>
</dbReference>
<evidence type="ECO:0000256" key="2">
    <source>
        <dbReference type="ARBA" id="ARBA00023163"/>
    </source>
</evidence>
<keyword evidence="4" id="KW-0238">DNA-binding</keyword>
<keyword evidence="2" id="KW-0804">Transcription</keyword>
<evidence type="ECO:0000259" key="3">
    <source>
        <dbReference type="PROSITE" id="PS51000"/>
    </source>
</evidence>
<evidence type="ECO:0000313" key="4">
    <source>
        <dbReference type="EMBL" id="SMP19763.1"/>
    </source>
</evidence>
<sequence length="336" mass="38286">MPKAKRLLELMMTVNRKRKFTVKELAEEFGVSTRTILRDLRELSELGVPLYSEVGPHGGYHVLNERSLPPISFTEEEAFAIFFSVYALRHYLSIPFEAEISSALNKFASYMTSDIRERIEQMKNRVDFITPARRGESPHLSRLLEGAVHQQVLLIEYEAKEGKVSRHIQPIGIYARDGIWYCPAYCFLRGGYRVFRCDRIKAVAQASSDVKPRDLRHVHLGNVQPITQAEPEMAHVRVELNEEGVRKCEAEWWLANHLHHQEDGGGWVDGHFPKRDLPFLAKFFMGLGEDATVRQPLELVHGMKEILSRLMDKYAVVPAGEGSKTSEGASDEPSDL</sequence>
<dbReference type="GO" id="GO:0003700">
    <property type="term" value="F:DNA-binding transcription factor activity"/>
    <property type="evidence" value="ECO:0007669"/>
    <property type="project" value="InterPro"/>
</dbReference>
<dbReference type="PROSITE" id="PS51000">
    <property type="entry name" value="HTH_DEOR_2"/>
    <property type="match status" value="1"/>
</dbReference>
<dbReference type="InterPro" id="IPR001034">
    <property type="entry name" value="DeoR_HTH"/>
</dbReference>
<dbReference type="Gene3D" id="1.10.10.10">
    <property type="entry name" value="Winged helix-like DNA-binding domain superfamily/Winged helix DNA-binding domain"/>
    <property type="match status" value="1"/>
</dbReference>
<dbReference type="InterPro" id="IPR013196">
    <property type="entry name" value="HTH_11"/>
</dbReference>
<gene>
    <name evidence="4" type="ORF">SAMN06265361_103306</name>
</gene>
<evidence type="ECO:0000256" key="1">
    <source>
        <dbReference type="ARBA" id="ARBA00023015"/>
    </source>
</evidence>
<dbReference type="InterPro" id="IPR057727">
    <property type="entry name" value="WCX_dom"/>
</dbReference>
<protein>
    <submittedName>
        <fullName evidence="4">Predicted DNA-binding transcriptional regulator YafY, contains an HTH and WYL domains</fullName>
    </submittedName>
</protein>
<dbReference type="PROSITE" id="PS52050">
    <property type="entry name" value="WYL"/>
    <property type="match status" value="1"/>
</dbReference>
<dbReference type="PANTHER" id="PTHR34580">
    <property type="match status" value="1"/>
</dbReference>
<dbReference type="InterPro" id="IPR051534">
    <property type="entry name" value="CBASS_pafABC_assoc_protein"/>
</dbReference>
<dbReference type="PIRSF" id="PIRSF016838">
    <property type="entry name" value="PafC"/>
    <property type="match status" value="1"/>
</dbReference>
<dbReference type="GO" id="GO:0003677">
    <property type="term" value="F:DNA binding"/>
    <property type="evidence" value="ECO:0007669"/>
    <property type="project" value="UniProtKB-KW"/>
</dbReference>
<dbReference type="InterPro" id="IPR028349">
    <property type="entry name" value="PafC-like"/>
</dbReference>
<dbReference type="RefSeq" id="WP_284724270.1">
    <property type="nucleotide sequence ID" value="NZ_FXTU01000003.1"/>
</dbReference>
<dbReference type="Pfam" id="PF08279">
    <property type="entry name" value="HTH_11"/>
    <property type="match status" value="1"/>
</dbReference>
<dbReference type="Proteomes" id="UP001157946">
    <property type="component" value="Unassembled WGS sequence"/>
</dbReference>
<proteinExistence type="predicted"/>
<dbReference type="PANTHER" id="PTHR34580:SF9">
    <property type="entry name" value="SLL5097 PROTEIN"/>
    <property type="match status" value="1"/>
</dbReference>
<keyword evidence="1" id="KW-0805">Transcription regulation</keyword>
<name>A0AA45WNV9_9BACL</name>
<organism evidence="4 5">
    <name type="scientific">Laceyella tengchongensis</name>
    <dbReference type="NCBI Taxonomy" id="574699"/>
    <lineage>
        <taxon>Bacteria</taxon>
        <taxon>Bacillati</taxon>
        <taxon>Bacillota</taxon>
        <taxon>Bacilli</taxon>
        <taxon>Bacillales</taxon>
        <taxon>Thermoactinomycetaceae</taxon>
        <taxon>Laceyella</taxon>
    </lineage>
</organism>
<comment type="caution">
    <text evidence="4">The sequence shown here is derived from an EMBL/GenBank/DDBJ whole genome shotgun (WGS) entry which is preliminary data.</text>
</comment>
<dbReference type="Pfam" id="PF25583">
    <property type="entry name" value="WCX"/>
    <property type="match status" value="1"/>
</dbReference>
<dbReference type="AlphaFoldDB" id="A0AA45WNV9"/>
<keyword evidence="5" id="KW-1185">Reference proteome</keyword>
<accession>A0AA45WNV9</accession>
<feature type="domain" description="HTH deoR-type" evidence="3">
    <location>
        <begin position="3"/>
        <end position="62"/>
    </location>
</feature>
<dbReference type="SMART" id="SM00420">
    <property type="entry name" value="HTH_DEOR"/>
    <property type="match status" value="1"/>
</dbReference>
<dbReference type="Pfam" id="PF13280">
    <property type="entry name" value="WYL"/>
    <property type="match status" value="1"/>
</dbReference>
<dbReference type="InterPro" id="IPR026881">
    <property type="entry name" value="WYL_dom"/>
</dbReference>
<dbReference type="InterPro" id="IPR036388">
    <property type="entry name" value="WH-like_DNA-bd_sf"/>
</dbReference>
<dbReference type="EMBL" id="FXTU01000003">
    <property type="protein sequence ID" value="SMP19763.1"/>
    <property type="molecule type" value="Genomic_DNA"/>
</dbReference>
<reference evidence="4" key="1">
    <citation type="submission" date="2017-05" db="EMBL/GenBank/DDBJ databases">
        <authorList>
            <person name="Varghese N."/>
            <person name="Submissions S."/>
        </authorList>
    </citation>
    <scope>NUCLEOTIDE SEQUENCE</scope>
    <source>
        <strain evidence="4">DSM 45262</strain>
    </source>
</reference>
<evidence type="ECO:0000313" key="5">
    <source>
        <dbReference type="Proteomes" id="UP001157946"/>
    </source>
</evidence>
<dbReference type="SUPFAM" id="SSF46785">
    <property type="entry name" value="Winged helix' DNA-binding domain"/>
    <property type="match status" value="1"/>
</dbReference>